<evidence type="ECO:0000259" key="1">
    <source>
        <dbReference type="PROSITE" id="PS51286"/>
    </source>
</evidence>
<dbReference type="GO" id="GO:1901259">
    <property type="term" value="P:chloroplast rRNA processing"/>
    <property type="evidence" value="ECO:0007669"/>
    <property type="project" value="TreeGrafter"/>
</dbReference>
<dbReference type="PANTHER" id="PTHR21228">
    <property type="entry name" value="FAST LEU-RICH DOMAIN-CONTAINING"/>
    <property type="match status" value="1"/>
</dbReference>
<comment type="caution">
    <text evidence="2">The sequence shown here is derived from an EMBL/GenBank/DDBJ whole genome shotgun (WGS) entry which is preliminary data.</text>
</comment>
<name>A0A834YMD2_TETSI</name>
<protein>
    <recommendedName>
        <fullName evidence="1">RAP domain-containing protein</fullName>
    </recommendedName>
</protein>
<dbReference type="OMA" id="FSHVWRT"/>
<dbReference type="PROSITE" id="PS51286">
    <property type="entry name" value="RAP"/>
    <property type="match status" value="1"/>
</dbReference>
<dbReference type="InterPro" id="IPR013584">
    <property type="entry name" value="RAP"/>
</dbReference>
<accession>A0A834YMD2</accession>
<dbReference type="InterPro" id="IPR050870">
    <property type="entry name" value="FAST_kinase"/>
</dbReference>
<dbReference type="GO" id="GO:0044528">
    <property type="term" value="P:regulation of mitochondrial mRNA stability"/>
    <property type="evidence" value="ECO:0007669"/>
    <property type="project" value="TreeGrafter"/>
</dbReference>
<dbReference type="PANTHER" id="PTHR21228:SF40">
    <property type="entry name" value="LD45607P"/>
    <property type="match status" value="1"/>
</dbReference>
<dbReference type="GO" id="GO:0009507">
    <property type="term" value="C:chloroplast"/>
    <property type="evidence" value="ECO:0007669"/>
    <property type="project" value="TreeGrafter"/>
</dbReference>
<evidence type="ECO:0000313" key="3">
    <source>
        <dbReference type="Proteomes" id="UP000655225"/>
    </source>
</evidence>
<reference evidence="2 3" key="1">
    <citation type="submission" date="2020-04" db="EMBL/GenBank/DDBJ databases">
        <title>Plant Genome Project.</title>
        <authorList>
            <person name="Zhang R.-G."/>
        </authorList>
    </citation>
    <scope>NUCLEOTIDE SEQUENCE [LARGE SCALE GENOMIC DNA]</scope>
    <source>
        <strain evidence="2">YNK0</strain>
        <tissue evidence="2">Leaf</tissue>
    </source>
</reference>
<organism evidence="2 3">
    <name type="scientific">Tetracentron sinense</name>
    <name type="common">Spur-leaf</name>
    <dbReference type="NCBI Taxonomy" id="13715"/>
    <lineage>
        <taxon>Eukaryota</taxon>
        <taxon>Viridiplantae</taxon>
        <taxon>Streptophyta</taxon>
        <taxon>Embryophyta</taxon>
        <taxon>Tracheophyta</taxon>
        <taxon>Spermatophyta</taxon>
        <taxon>Magnoliopsida</taxon>
        <taxon>Trochodendrales</taxon>
        <taxon>Trochodendraceae</taxon>
        <taxon>Tetracentron</taxon>
    </lineage>
</organism>
<sequence>MEGLFNAFPPQRCLQPPLRFTHNTPLINIRSGVFNHKFELGFLRRNRNCINTSRDVLVGVKSVEENKQESGMDWELEFLGELDPLGFQPPKKRTRQKTKLLQDTDGMDWCMRARKVALKSIEARGLTRTMEDLITVKKKKKNKSRWSNKERINKKNKILDEDSENDELDIEEMNPADGTGHLRKTLSLMAGGMFEERREKTMESFVQRLSQFSGPSDRKKEITLNKLMVEARTAEEVLEVAAETIMAVGKGLNPSPLTPLNIATALHRIAKNMEKVSMMKSRRLAFARQREMSMLVGIAMAALPECSAQGISNISWALSKIGGELLYLSEMDRVAEVAVTKVGEFNSQNVANVAGAFASMQHSAPDLFSELSKRASDIIYNFQEQELAQVLWAFASLYEPADPLLDSLDNAFKDANHFKCCLDEETSSPKEERYVECIEDLYLEESLDSPVLNFNRDQLGNVAWSYAVLGKMDRIFFSHVWKTLRRFEEQRISEQYREDIMFASQVHLVNQCLKLEYPHLQLALRSDLEEKIARAGNTKRFNQKVISSFQKEVARLLISTGLDWIREYTVDVYTLDAVLVDQKVALEIDGPTHFSRNSGFPLGHTMLKRRYITAAGWKLVSLSHQEWEELQGGFEQLDYLRKILKDHIGEGHTTVV</sequence>
<dbReference type="GO" id="GO:0003723">
    <property type="term" value="F:RNA binding"/>
    <property type="evidence" value="ECO:0007669"/>
    <property type="project" value="TreeGrafter"/>
</dbReference>
<proteinExistence type="predicted"/>
<dbReference type="SMART" id="SM00952">
    <property type="entry name" value="RAP"/>
    <property type="match status" value="1"/>
</dbReference>
<dbReference type="GO" id="GO:0000963">
    <property type="term" value="P:mitochondrial RNA processing"/>
    <property type="evidence" value="ECO:0007669"/>
    <property type="project" value="TreeGrafter"/>
</dbReference>
<dbReference type="Proteomes" id="UP000655225">
    <property type="component" value="Unassembled WGS sequence"/>
</dbReference>
<evidence type="ECO:0000313" key="2">
    <source>
        <dbReference type="EMBL" id="KAF8391739.1"/>
    </source>
</evidence>
<dbReference type="GO" id="GO:0035770">
    <property type="term" value="C:ribonucleoprotein granule"/>
    <property type="evidence" value="ECO:0007669"/>
    <property type="project" value="TreeGrafter"/>
</dbReference>
<dbReference type="GO" id="GO:0005759">
    <property type="term" value="C:mitochondrial matrix"/>
    <property type="evidence" value="ECO:0007669"/>
    <property type="project" value="TreeGrafter"/>
</dbReference>
<dbReference type="EMBL" id="JABCRI010000016">
    <property type="protein sequence ID" value="KAF8391739.1"/>
    <property type="molecule type" value="Genomic_DNA"/>
</dbReference>
<gene>
    <name evidence="2" type="ORF">HHK36_021973</name>
</gene>
<feature type="domain" description="RAP" evidence="1">
    <location>
        <begin position="584"/>
        <end position="642"/>
    </location>
</feature>
<dbReference type="AlphaFoldDB" id="A0A834YMD2"/>
<dbReference type="Pfam" id="PF08373">
    <property type="entry name" value="RAP"/>
    <property type="match status" value="1"/>
</dbReference>
<keyword evidence="3" id="KW-1185">Reference proteome</keyword>
<dbReference type="OrthoDB" id="385235at2759"/>
<dbReference type="Gene3D" id="3.40.960.10">
    <property type="entry name" value="VSR Endonuclease"/>
    <property type="match status" value="1"/>
</dbReference>